<organism evidence="2 3">
    <name type="scientific">Brachybacterium tyrofermentans</name>
    <dbReference type="NCBI Taxonomy" id="47848"/>
    <lineage>
        <taxon>Bacteria</taxon>
        <taxon>Bacillati</taxon>
        <taxon>Actinomycetota</taxon>
        <taxon>Actinomycetes</taxon>
        <taxon>Micrococcales</taxon>
        <taxon>Dermabacteraceae</taxon>
        <taxon>Brachybacterium</taxon>
    </lineage>
</organism>
<evidence type="ECO:0000313" key="3">
    <source>
        <dbReference type="Proteomes" id="UP001595937"/>
    </source>
</evidence>
<dbReference type="InterPro" id="IPR057574">
    <property type="entry name" value="nSTAND_NTPase5_dom"/>
</dbReference>
<protein>
    <recommendedName>
        <fullName evidence="1">Novel STAND NTPase 5 domain-containing protein</fullName>
    </recommendedName>
</protein>
<keyword evidence="3" id="KW-1185">Reference proteome</keyword>
<dbReference type="Pfam" id="PF25199">
    <property type="entry name" value="nSTAND_NTPase5"/>
    <property type="match status" value="1"/>
</dbReference>
<dbReference type="RefSeq" id="WP_343922326.1">
    <property type="nucleotide sequence ID" value="NZ_BAAAIR010000009.1"/>
</dbReference>
<dbReference type="GeneID" id="303296083"/>
<reference evidence="3" key="1">
    <citation type="journal article" date="2019" name="Int. J. Syst. Evol. Microbiol.">
        <title>The Global Catalogue of Microorganisms (GCM) 10K type strain sequencing project: providing services to taxonomists for standard genome sequencing and annotation.</title>
        <authorList>
            <consortium name="The Broad Institute Genomics Platform"/>
            <consortium name="The Broad Institute Genome Sequencing Center for Infectious Disease"/>
            <person name="Wu L."/>
            <person name="Ma J."/>
        </authorList>
    </citation>
    <scope>NUCLEOTIDE SEQUENCE [LARGE SCALE GENOMIC DNA]</scope>
    <source>
        <strain evidence="3">CGMCC 1.16455</strain>
    </source>
</reference>
<gene>
    <name evidence="2" type="ORF">ACFPK8_05310</name>
</gene>
<name>A0ABW0FDF8_9MICO</name>
<dbReference type="Proteomes" id="UP001595937">
    <property type="component" value="Unassembled WGS sequence"/>
</dbReference>
<sequence length="648" mass="72654">MAQQRATWPATFRDSYGNSPFVILGARLIDEPDIEAIISRRNPSHPAPTFYVSRSISPAMHQDLSAWGVIPVEMSAEEFTLEWSELIGMDLSQNIDADQEIGLRVGQQFVELNSSRTPAAAKNHDFLGGEEPAWADILGSVPAELEWVSNAKSDCNNVGRMLPKSILIAYVGHRLTGRSTGLLQVALHLRQHSWRTFAFKHEGRIDHEALLTYAADGKSIALLFDGIADVTSDINKLISEARASGLRVLCVCVEDVEREANILGRVSRSNIAHDRLGSINRKLTGVDAPRLVDKLSEAGRLGILESETDRRRVAHFKGKELFDSMAQLEDAPGFGKRVQDFILPIDDSYKLNAILLSSYAARVGRRLLAVDLSRMLGIDSEELIRLIQHDPQMQILLKTDGVDVGTRHRWMALAPVVRKLGDAAALDLIGMGIRALSPRIGRESLLARNPTAMLVGAFMSQKRLHELFPSANIDQWYASLIDIFGSWNARYWEQRAILARRESRDDTSLLARAESFANRATTLTPDSYSFTTLGTVLLDRASFDVVDIRKYYERGYDAFEKSSHLERSSKDIVTWMAYLRCAINVLTRIANEDRNPGVLVPTGDLWNEVHDTWETIYNQVRIVADSGDRTERELTNLRHQFEAIDHSR</sequence>
<accession>A0ABW0FDF8</accession>
<comment type="caution">
    <text evidence="2">The sequence shown here is derived from an EMBL/GenBank/DDBJ whole genome shotgun (WGS) entry which is preliminary data.</text>
</comment>
<dbReference type="EMBL" id="JBHSLN010000017">
    <property type="protein sequence ID" value="MFC5296921.1"/>
    <property type="molecule type" value="Genomic_DNA"/>
</dbReference>
<feature type="domain" description="Novel STAND NTPase 5" evidence="1">
    <location>
        <begin position="125"/>
        <end position="250"/>
    </location>
</feature>
<evidence type="ECO:0000313" key="2">
    <source>
        <dbReference type="EMBL" id="MFC5296921.1"/>
    </source>
</evidence>
<proteinExistence type="predicted"/>
<evidence type="ECO:0000259" key="1">
    <source>
        <dbReference type="Pfam" id="PF25199"/>
    </source>
</evidence>